<feature type="domain" description="Alcohol dehydrogenase iron-type/glycerol dehydrogenase GldA" evidence="5">
    <location>
        <begin position="25"/>
        <end position="193"/>
    </location>
</feature>
<dbReference type="GO" id="GO:0046872">
    <property type="term" value="F:metal ion binding"/>
    <property type="evidence" value="ECO:0007669"/>
    <property type="project" value="InterPro"/>
</dbReference>
<sequence length="405" mass="43197">MHRQPIQMRKKFMAIREQVYGYFIPSVTLIGIGAAKEIPARLQSLGGKKPLIVTDKGITGAGITKQITDLCDAAKMEYAVYDETIPNPTDINVAHGVEAYSKNGCDSLITLGGGSSHDCGKGVGLVIANGGKIHDYEGVDQSTKPMPPYIAVNTTAGTASEMTRFCIITDTSRKVKMAIVDWRVTPGIALDDPMLMMGMPPALTAATGMDALTHSIEAYVSTAATPLTDSAAEKSIQLIAQHLRPAVANGSDINAREGMCYAQYLGGMAFNNASLGHVHAMAHQLGGFYDLPHGECNAILLPHVSRFNLIAKVGRYAKIAELLGEDITGLSQRDAAELAIQSIEQLAQDVGIPAGLKELGRRYGKDVEEKDIDIMTANAQKDACGLTNPRGLRDADVKAIYKAAL</sequence>
<dbReference type="InterPro" id="IPR001670">
    <property type="entry name" value="ADH_Fe/GldA"/>
</dbReference>
<evidence type="ECO:0000256" key="3">
    <source>
        <dbReference type="ARBA" id="ARBA00023002"/>
    </source>
</evidence>
<dbReference type="eggNOG" id="COG1454">
    <property type="taxonomic scope" value="Bacteria"/>
</dbReference>
<dbReference type="PANTHER" id="PTHR11496">
    <property type="entry name" value="ALCOHOL DEHYDROGENASE"/>
    <property type="match status" value="1"/>
</dbReference>
<evidence type="ECO:0000256" key="1">
    <source>
        <dbReference type="ARBA" id="ARBA00001962"/>
    </source>
</evidence>
<dbReference type="Pfam" id="PF00465">
    <property type="entry name" value="Fe-ADH"/>
    <property type="match status" value="1"/>
</dbReference>
<dbReference type="InterPro" id="IPR018211">
    <property type="entry name" value="ADH_Fe_CS"/>
</dbReference>
<keyword evidence="4" id="KW-0520">NAD</keyword>
<keyword evidence="8" id="KW-1185">Reference proteome</keyword>
<dbReference type="GO" id="GO:0004022">
    <property type="term" value="F:alcohol dehydrogenase (NAD+) activity"/>
    <property type="evidence" value="ECO:0007669"/>
    <property type="project" value="TreeGrafter"/>
</dbReference>
<reference evidence="8" key="1">
    <citation type="journal article" date="2004" name="Environ. Microbiol.">
        <title>The genome of Desulfotalea psychrophila, a sulfate-reducing bacterium from permanently cold Arctic sediments.</title>
        <authorList>
            <person name="Rabus R."/>
            <person name="Ruepp A."/>
            <person name="Frickey T."/>
            <person name="Rattei T."/>
            <person name="Fartmann B."/>
            <person name="Stark M."/>
            <person name="Bauer M."/>
            <person name="Zibat A."/>
            <person name="Lombardot T."/>
            <person name="Becker I."/>
            <person name="Amann J."/>
            <person name="Gellner K."/>
            <person name="Teeling H."/>
            <person name="Leuschner W.D."/>
            <person name="Gloeckner F.-O."/>
            <person name="Lupas A.N."/>
            <person name="Amann R."/>
            <person name="Klenk H.-P."/>
        </authorList>
    </citation>
    <scope>NUCLEOTIDE SEQUENCE [LARGE SCALE GENOMIC DNA]</scope>
    <source>
        <strain evidence="8">DSM 12343 / LSv54</strain>
    </source>
</reference>
<dbReference type="InterPro" id="IPR039697">
    <property type="entry name" value="Alcohol_dehydrogenase_Fe"/>
</dbReference>
<gene>
    <name evidence="7" type="ordered locus">DP0952</name>
</gene>
<dbReference type="PANTHER" id="PTHR11496:SF102">
    <property type="entry name" value="ALCOHOL DEHYDROGENASE 4"/>
    <property type="match status" value="1"/>
</dbReference>
<name>Q6APP3_DESPS</name>
<dbReference type="FunFam" id="3.40.50.1970:FF:000003">
    <property type="entry name" value="Alcohol dehydrogenase, iron-containing"/>
    <property type="match status" value="1"/>
</dbReference>
<proteinExistence type="inferred from homology"/>
<comment type="cofactor">
    <cofactor evidence="1">
        <name>Fe cation</name>
        <dbReference type="ChEBI" id="CHEBI:24875"/>
    </cofactor>
</comment>
<evidence type="ECO:0000259" key="6">
    <source>
        <dbReference type="Pfam" id="PF25137"/>
    </source>
</evidence>
<evidence type="ECO:0000256" key="2">
    <source>
        <dbReference type="ARBA" id="ARBA00007358"/>
    </source>
</evidence>
<dbReference type="CDD" id="cd08188">
    <property type="entry name" value="PDDH"/>
    <property type="match status" value="1"/>
</dbReference>
<dbReference type="STRING" id="177439.DP0952"/>
<dbReference type="SUPFAM" id="SSF56796">
    <property type="entry name" value="Dehydroquinate synthase-like"/>
    <property type="match status" value="1"/>
</dbReference>
<feature type="domain" description="Fe-containing alcohol dehydrogenase-like C-terminal" evidence="6">
    <location>
        <begin position="204"/>
        <end position="405"/>
    </location>
</feature>
<dbReference type="Proteomes" id="UP000000602">
    <property type="component" value="Chromosome"/>
</dbReference>
<keyword evidence="3" id="KW-0560">Oxidoreductase</keyword>
<dbReference type="PROSITE" id="PS00913">
    <property type="entry name" value="ADH_IRON_1"/>
    <property type="match status" value="1"/>
</dbReference>
<accession>Q6APP3</accession>
<protein>
    <submittedName>
        <fullName evidence="7">Probable alcohol dehydrogenase</fullName>
    </submittedName>
</protein>
<dbReference type="AlphaFoldDB" id="Q6APP3"/>
<evidence type="ECO:0000256" key="4">
    <source>
        <dbReference type="ARBA" id="ARBA00023027"/>
    </source>
</evidence>
<comment type="similarity">
    <text evidence="2">Belongs to the iron-containing alcohol dehydrogenase family.</text>
</comment>
<dbReference type="Pfam" id="PF25137">
    <property type="entry name" value="ADH_Fe_C"/>
    <property type="match status" value="1"/>
</dbReference>
<evidence type="ECO:0000313" key="8">
    <source>
        <dbReference type="Proteomes" id="UP000000602"/>
    </source>
</evidence>
<dbReference type="EMBL" id="CR522870">
    <property type="protein sequence ID" value="CAG35681.1"/>
    <property type="molecule type" value="Genomic_DNA"/>
</dbReference>
<dbReference type="KEGG" id="dps:DP0952"/>
<dbReference type="HOGENOM" id="CLU_007207_0_0_7"/>
<organism evidence="7 8">
    <name type="scientific">Desulfotalea psychrophila (strain LSv54 / DSM 12343)</name>
    <dbReference type="NCBI Taxonomy" id="177439"/>
    <lineage>
        <taxon>Bacteria</taxon>
        <taxon>Pseudomonadati</taxon>
        <taxon>Thermodesulfobacteriota</taxon>
        <taxon>Desulfobulbia</taxon>
        <taxon>Desulfobulbales</taxon>
        <taxon>Desulfocapsaceae</taxon>
        <taxon>Desulfotalea</taxon>
    </lineage>
</organism>
<dbReference type="InterPro" id="IPR056798">
    <property type="entry name" value="ADH_Fe_C"/>
</dbReference>
<dbReference type="FunFam" id="1.20.1090.10:FF:000001">
    <property type="entry name" value="Aldehyde-alcohol dehydrogenase"/>
    <property type="match status" value="1"/>
</dbReference>
<evidence type="ECO:0000313" key="7">
    <source>
        <dbReference type="EMBL" id="CAG35681.1"/>
    </source>
</evidence>
<dbReference type="Gene3D" id="1.20.1090.10">
    <property type="entry name" value="Dehydroquinate synthase-like - alpha domain"/>
    <property type="match status" value="1"/>
</dbReference>
<dbReference type="Gene3D" id="3.40.50.1970">
    <property type="match status" value="1"/>
</dbReference>
<evidence type="ECO:0000259" key="5">
    <source>
        <dbReference type="Pfam" id="PF00465"/>
    </source>
</evidence>
<dbReference type="PROSITE" id="PS00060">
    <property type="entry name" value="ADH_IRON_2"/>
    <property type="match status" value="1"/>
</dbReference>